<dbReference type="Pfam" id="PF05771">
    <property type="entry name" value="Pox_A31"/>
    <property type="match status" value="1"/>
</dbReference>
<dbReference type="GeneID" id="11107272"/>
<evidence type="ECO:0000313" key="1">
    <source>
        <dbReference type="EMBL" id="AEN03725.1"/>
    </source>
</evidence>
<dbReference type="KEGG" id="vg:11107272"/>
<reference evidence="1 2" key="1">
    <citation type="journal article" date="2011" name="J. Virol.">
        <title>The genome of yoka poxvirus.</title>
        <authorList>
            <person name="Zhao G."/>
            <person name="Droit L."/>
            <person name="Tesh R.B."/>
            <person name="Popov V.L."/>
            <person name="Little N.S."/>
            <person name="Upton C."/>
            <person name="Virgin H.W."/>
            <person name="Wang D."/>
        </authorList>
    </citation>
    <scope>NUCLEOTIDE SEQUENCE [LARGE SCALE GENOMIC DNA]</scope>
    <source>
        <strain evidence="1">DakArB 4268</strain>
    </source>
</reference>
<gene>
    <name evidence="1" type="ORF">YKV136</name>
</gene>
<dbReference type="RefSeq" id="YP_004821489.1">
    <property type="nucleotide sequence ID" value="NC_015960.1"/>
</dbReference>
<dbReference type="InterPro" id="IPR008786">
    <property type="entry name" value="Poxvirus_A31"/>
</dbReference>
<accession>G3EI28</accession>
<name>G3EI28_9POXV</name>
<evidence type="ECO:0000313" key="2">
    <source>
        <dbReference type="Proteomes" id="UP000164653"/>
    </source>
</evidence>
<dbReference type="EMBL" id="HQ849551">
    <property type="protein sequence ID" value="AEN03725.1"/>
    <property type="molecule type" value="Genomic_DNA"/>
</dbReference>
<sequence length="134" mass="15822">MSVLNIIRFLEKTSFYTKKRIFKDKTFLDHKNWSFVFYQPKISTIRRYLELGYIDHNDFVILGKATFDGIKMLFLYMNLSYYGVTKSGNVYKLGTSIDKLSINTVHVSSIYTESVKSNYLYCYSSDDEDEDFDD</sequence>
<dbReference type="OrthoDB" id="18041at10239"/>
<protein>
    <submittedName>
        <fullName evidence="1">Uncharacterized protein</fullName>
    </submittedName>
</protein>
<keyword evidence="2" id="KW-1185">Reference proteome</keyword>
<dbReference type="Proteomes" id="UP000164653">
    <property type="component" value="Segment"/>
</dbReference>
<organism evidence="1 2">
    <name type="scientific">Yokapox virus</name>
    <dbReference type="NCBI Taxonomy" id="1076255"/>
    <lineage>
        <taxon>Viruses</taxon>
        <taxon>Varidnaviria</taxon>
        <taxon>Bamfordvirae</taxon>
        <taxon>Nucleocytoviricota</taxon>
        <taxon>Pokkesviricetes</taxon>
        <taxon>Chitovirales</taxon>
        <taxon>Poxviridae</taxon>
        <taxon>Chordopoxvirinae</taxon>
        <taxon>Centapoxvirus</taxon>
        <taxon>Centapoxvirus yokapox</taxon>
    </lineage>
</organism>
<proteinExistence type="predicted"/>